<dbReference type="InterPro" id="IPR036390">
    <property type="entry name" value="WH_DNA-bd_sf"/>
</dbReference>
<dbReference type="SUPFAM" id="SSF46785">
    <property type="entry name" value="Winged helix' DNA-binding domain"/>
    <property type="match status" value="1"/>
</dbReference>
<comment type="function">
    <text evidence="5">Negative regulator of class I heat shock genes (grpE-dnaK-dnaJ and groELS operons). Prevents heat-shock induction of these operons.</text>
</comment>
<dbReference type="KEGG" id="mai:MICA_1752"/>
<evidence type="ECO:0000256" key="6">
    <source>
        <dbReference type="SAM" id="MobiDB-lite"/>
    </source>
</evidence>
<comment type="similarity">
    <text evidence="5">Belongs to the HrcA family.</text>
</comment>
<evidence type="ECO:0000256" key="5">
    <source>
        <dbReference type="HAMAP-Rule" id="MF_00081"/>
    </source>
</evidence>
<organism evidence="8 9">
    <name type="scientific">Micavibrio aeruginosavorus (strain ARL-13)</name>
    <dbReference type="NCBI Taxonomy" id="856793"/>
    <lineage>
        <taxon>Bacteria</taxon>
        <taxon>Pseudomonadati</taxon>
        <taxon>Bdellovibrionota</taxon>
        <taxon>Bdellovibrionia</taxon>
        <taxon>Bdellovibrionales</taxon>
        <taxon>Pseudobdellovibrionaceae</taxon>
        <taxon>Micavibrio</taxon>
    </lineage>
</organism>
<dbReference type="PANTHER" id="PTHR34824:SF1">
    <property type="entry name" value="HEAT-INDUCIBLE TRANSCRIPTION REPRESSOR HRCA"/>
    <property type="match status" value="1"/>
</dbReference>
<evidence type="ECO:0000256" key="2">
    <source>
        <dbReference type="ARBA" id="ARBA00023015"/>
    </source>
</evidence>
<dbReference type="InterPro" id="IPR021153">
    <property type="entry name" value="HrcA_C"/>
</dbReference>
<dbReference type="InterPro" id="IPR002571">
    <property type="entry name" value="HrcA"/>
</dbReference>
<dbReference type="STRING" id="856793.MICA_1752"/>
<dbReference type="NCBIfam" id="TIGR00331">
    <property type="entry name" value="hrcA"/>
    <property type="match status" value="1"/>
</dbReference>
<keyword evidence="1 5" id="KW-0678">Repressor</keyword>
<dbReference type="InterPro" id="IPR029016">
    <property type="entry name" value="GAF-like_dom_sf"/>
</dbReference>
<evidence type="ECO:0000313" key="9">
    <source>
        <dbReference type="Proteomes" id="UP000009286"/>
    </source>
</evidence>
<evidence type="ECO:0000259" key="7">
    <source>
        <dbReference type="Pfam" id="PF01628"/>
    </source>
</evidence>
<dbReference type="EMBL" id="CP002382">
    <property type="protein sequence ID" value="AEP10064.1"/>
    <property type="molecule type" value="Genomic_DNA"/>
</dbReference>
<feature type="region of interest" description="Disordered" evidence="6">
    <location>
        <begin position="1"/>
        <end position="23"/>
    </location>
</feature>
<evidence type="ECO:0000256" key="3">
    <source>
        <dbReference type="ARBA" id="ARBA00023016"/>
    </source>
</evidence>
<name>G2KRV6_MICAA</name>
<dbReference type="eggNOG" id="COG1420">
    <property type="taxonomic scope" value="Bacteria"/>
</dbReference>
<dbReference type="PIRSF" id="PIRSF005485">
    <property type="entry name" value="HrcA"/>
    <property type="match status" value="1"/>
</dbReference>
<evidence type="ECO:0000256" key="1">
    <source>
        <dbReference type="ARBA" id="ARBA00022491"/>
    </source>
</evidence>
<dbReference type="Gene3D" id="3.30.390.60">
    <property type="entry name" value="Heat-inducible transcription repressor hrca homolog, domain 3"/>
    <property type="match status" value="1"/>
</dbReference>
<dbReference type="HAMAP" id="MF_00081">
    <property type="entry name" value="HrcA"/>
    <property type="match status" value="1"/>
</dbReference>
<dbReference type="PANTHER" id="PTHR34824">
    <property type="entry name" value="HEAT-INDUCIBLE TRANSCRIPTION REPRESSOR HRCA"/>
    <property type="match status" value="1"/>
</dbReference>
<dbReference type="SUPFAM" id="SSF55781">
    <property type="entry name" value="GAF domain-like"/>
    <property type="match status" value="1"/>
</dbReference>
<accession>G2KRV6</accession>
<dbReference type="InterPro" id="IPR036388">
    <property type="entry name" value="WH-like_DNA-bd_sf"/>
</dbReference>
<gene>
    <name evidence="5 8" type="primary">hrcA</name>
    <name evidence="8" type="ordered locus">MICA_1752</name>
</gene>
<protein>
    <recommendedName>
        <fullName evidence="5">Heat-inducible transcription repressor HrcA</fullName>
    </recommendedName>
</protein>
<evidence type="ECO:0000256" key="4">
    <source>
        <dbReference type="ARBA" id="ARBA00023163"/>
    </source>
</evidence>
<keyword evidence="2 5" id="KW-0805">Transcription regulation</keyword>
<reference evidence="8 9" key="1">
    <citation type="journal article" date="2011" name="BMC Genomics">
        <title>Genomic insights into an obligate epibiotic bacterial predator: Micavibrio aeruginosavorus ARL-13.</title>
        <authorList>
            <person name="Wang Z."/>
            <person name="Kadouri D."/>
            <person name="Wu M."/>
        </authorList>
    </citation>
    <scope>NUCLEOTIDE SEQUENCE [LARGE SCALE GENOMIC DNA]</scope>
    <source>
        <strain evidence="8 9">ARL-13</strain>
    </source>
</reference>
<dbReference type="GO" id="GO:0045892">
    <property type="term" value="P:negative regulation of DNA-templated transcription"/>
    <property type="evidence" value="ECO:0007669"/>
    <property type="project" value="UniProtKB-UniRule"/>
</dbReference>
<dbReference type="AlphaFoldDB" id="G2KRV6"/>
<keyword evidence="9" id="KW-1185">Reference proteome</keyword>
<keyword evidence="3 5" id="KW-0346">Stress response</keyword>
<feature type="domain" description="Heat-inducible transcription repressor HrcA C-terminal" evidence="7">
    <location>
        <begin position="133"/>
        <end position="352"/>
    </location>
</feature>
<keyword evidence="4 5" id="KW-0804">Transcription</keyword>
<sequence>MTKNGNFRGDDNTGGTHYYPPMIPELNQRSRDIFRYIVDSYLAGGDPVGSKTIAQYMDMNLGLSISPATIRNVMADLEEAGLLYAPHTSAGRMPTQQGLRFYVDGLMQVGHLSADERQYIETSCIPSGRSVNQILEQASTMISGLSGSAGIVIAPKTDKPIRQIQFVRLKDTQALVVLVMQDGLVENRVMDIDRDITSSALVMAANYLNDRLAGRTLSDARLLIEREIAENRAQLDTITTRLVRDGIALPTDKNNGVIIVRGQSKLLDDVRAVEDLENARILLSALEEQETMMRLLSATHGAQGIQIYIGTENQMFSHSGWSMVISPYRSEDRIIGAIGVIGPTRLNYGRVIPIVDYTSRVVERLLG</sequence>
<evidence type="ECO:0000313" key="8">
    <source>
        <dbReference type="EMBL" id="AEP10064.1"/>
    </source>
</evidence>
<dbReference type="Proteomes" id="UP000009286">
    <property type="component" value="Chromosome"/>
</dbReference>
<dbReference type="HOGENOM" id="CLU_050019_0_0_5"/>
<dbReference type="InterPro" id="IPR023120">
    <property type="entry name" value="WHTH_transcript_rep_HrcA_IDD"/>
</dbReference>
<dbReference type="Gene3D" id="3.30.450.40">
    <property type="match status" value="1"/>
</dbReference>
<dbReference type="Gene3D" id="1.10.10.10">
    <property type="entry name" value="Winged helix-like DNA-binding domain superfamily/Winged helix DNA-binding domain"/>
    <property type="match status" value="1"/>
</dbReference>
<dbReference type="Pfam" id="PF01628">
    <property type="entry name" value="HrcA"/>
    <property type="match status" value="1"/>
</dbReference>
<proteinExistence type="inferred from homology"/>
<dbReference type="GO" id="GO:0003677">
    <property type="term" value="F:DNA binding"/>
    <property type="evidence" value="ECO:0007669"/>
    <property type="project" value="InterPro"/>
</dbReference>